<gene>
    <name evidence="3" type="ordered locus">FraEuI1c_6022</name>
</gene>
<proteinExistence type="predicted"/>
<feature type="domain" description="Putative Flp pilus-assembly TadG-like N-terminal" evidence="2">
    <location>
        <begin position="48"/>
        <end position="95"/>
    </location>
</feature>
<keyword evidence="1" id="KW-0812">Transmembrane</keyword>
<keyword evidence="4" id="KW-1185">Reference proteome</keyword>
<evidence type="ECO:0000313" key="4">
    <source>
        <dbReference type="Proteomes" id="UP000002484"/>
    </source>
</evidence>
<feature type="transmembrane region" description="Helical" evidence="1">
    <location>
        <begin position="50"/>
        <end position="76"/>
    </location>
</feature>
<evidence type="ECO:0000256" key="1">
    <source>
        <dbReference type="SAM" id="Phobius"/>
    </source>
</evidence>
<evidence type="ECO:0000259" key="2">
    <source>
        <dbReference type="Pfam" id="PF13400"/>
    </source>
</evidence>
<keyword evidence="1" id="KW-0472">Membrane</keyword>
<organism evidence="3 4">
    <name type="scientific">Pseudofrankia inefficax (strain DSM 45817 / CECT 9037 / DDB 130130 / EuI1c)</name>
    <name type="common">Frankia inefficax</name>
    <dbReference type="NCBI Taxonomy" id="298654"/>
    <lineage>
        <taxon>Bacteria</taxon>
        <taxon>Bacillati</taxon>
        <taxon>Actinomycetota</taxon>
        <taxon>Actinomycetes</taxon>
        <taxon>Frankiales</taxon>
        <taxon>Frankiaceae</taxon>
        <taxon>Pseudofrankia</taxon>
    </lineage>
</organism>
<name>E3J0U2_PSEI1</name>
<dbReference type="Pfam" id="PF13400">
    <property type="entry name" value="Tad"/>
    <property type="match status" value="1"/>
</dbReference>
<dbReference type="InterPro" id="IPR028087">
    <property type="entry name" value="Tad_N"/>
</dbReference>
<dbReference type="AlphaFoldDB" id="E3J0U2"/>
<protein>
    <recommendedName>
        <fullName evidence="2">Putative Flp pilus-assembly TadG-like N-terminal domain-containing protein</fullName>
    </recommendedName>
</protein>
<keyword evidence="1" id="KW-1133">Transmembrane helix</keyword>
<dbReference type="KEGG" id="fri:FraEuI1c_6022"/>
<accession>E3J0U2</accession>
<reference evidence="3 4" key="1">
    <citation type="submission" date="2010-10" db="EMBL/GenBank/DDBJ databases">
        <title>Complete sequence of Frankia sp. EuI1c.</title>
        <authorList>
            <consortium name="US DOE Joint Genome Institute"/>
            <person name="Lucas S."/>
            <person name="Copeland A."/>
            <person name="Lapidus A."/>
            <person name="Cheng J.-F."/>
            <person name="Bruce D."/>
            <person name="Goodwin L."/>
            <person name="Pitluck S."/>
            <person name="Chertkov O."/>
            <person name="Detter J.C."/>
            <person name="Han C."/>
            <person name="Tapia R."/>
            <person name="Land M."/>
            <person name="Hauser L."/>
            <person name="Jeffries C."/>
            <person name="Kyrpides N."/>
            <person name="Ivanova N."/>
            <person name="Mikhailova N."/>
            <person name="Beauchemin N."/>
            <person name="Sen A."/>
            <person name="Sur S.A."/>
            <person name="Gtari M."/>
            <person name="Wall L."/>
            <person name="Tisa L."/>
            <person name="Woyke T."/>
        </authorList>
    </citation>
    <scope>NUCLEOTIDE SEQUENCE [LARGE SCALE GENOMIC DNA]</scope>
    <source>
        <strain evidence="4">DSM 45817 / CECT 9037 / EuI1c</strain>
    </source>
</reference>
<dbReference type="eggNOG" id="ENOG50335SP">
    <property type="taxonomic scope" value="Bacteria"/>
</dbReference>
<dbReference type="InParanoid" id="E3J0U2"/>
<dbReference type="Proteomes" id="UP000002484">
    <property type="component" value="Chromosome"/>
</dbReference>
<dbReference type="HOGENOM" id="CLU_1666835_0_0_11"/>
<evidence type="ECO:0000313" key="3">
    <source>
        <dbReference type="EMBL" id="ADP84006.1"/>
    </source>
</evidence>
<sequence>MWRMRWAARAGSSAVRDNGPVIPVWLVVRSVVRGRRAGPGPRPARDDGTILMLTLGFLLVTAMLAVVVTDVSAVFLARRSVAAAADGAALAAAQRVDEQAVYTATGPLDELPLADVMTTVADYQESADPSGSTQLSATLVDADTVEVRGSRVVDLPLIGFLGVGPVTVHATADAQTVVRGQP</sequence>
<dbReference type="EMBL" id="CP002299">
    <property type="protein sequence ID" value="ADP84006.1"/>
    <property type="molecule type" value="Genomic_DNA"/>
</dbReference>